<dbReference type="AlphaFoldDB" id="A0A5J4KS88"/>
<name>A0A5J4KS88_9CHLR</name>
<dbReference type="Proteomes" id="UP000326912">
    <property type="component" value="Unassembled WGS sequence"/>
</dbReference>
<comment type="caution">
    <text evidence="1">The sequence shown here is derived from an EMBL/GenBank/DDBJ whole genome shotgun (WGS) entry which is preliminary data.</text>
</comment>
<evidence type="ECO:0000313" key="1">
    <source>
        <dbReference type="EMBL" id="GER90533.1"/>
    </source>
</evidence>
<protein>
    <recommendedName>
        <fullName evidence="3">GAF domain-containing protein</fullName>
    </recommendedName>
</protein>
<dbReference type="EMBL" id="BKZW01000002">
    <property type="protein sequence ID" value="GER90533.1"/>
    <property type="molecule type" value="Genomic_DNA"/>
</dbReference>
<proteinExistence type="predicted"/>
<organism evidence="1 2">
    <name type="scientific">Dictyobacter vulcani</name>
    <dbReference type="NCBI Taxonomy" id="2607529"/>
    <lineage>
        <taxon>Bacteria</taxon>
        <taxon>Bacillati</taxon>
        <taxon>Chloroflexota</taxon>
        <taxon>Ktedonobacteria</taxon>
        <taxon>Ktedonobacterales</taxon>
        <taxon>Dictyobacteraceae</taxon>
        <taxon>Dictyobacter</taxon>
    </lineage>
</organism>
<gene>
    <name evidence="1" type="ORF">KDW_46950</name>
</gene>
<reference evidence="1 2" key="1">
    <citation type="submission" date="2019-10" db="EMBL/GenBank/DDBJ databases">
        <title>Dictyobacter vulcani sp. nov., within the class Ktedonobacteria, isolated from soil of volcanic Mt. Zao.</title>
        <authorList>
            <person name="Zheng Y."/>
            <person name="Wang C.M."/>
            <person name="Sakai Y."/>
            <person name="Abe K."/>
            <person name="Yokota A."/>
            <person name="Yabe S."/>
        </authorList>
    </citation>
    <scope>NUCLEOTIDE SEQUENCE [LARGE SCALE GENOMIC DNA]</scope>
    <source>
        <strain evidence="1 2">W12</strain>
    </source>
</reference>
<sequence length="261" mass="30355">MVSKGTVYPFTGSEIQKDLYKRVFELLASVEDENRQWRIAQTIFEYMLFHFDEHKQGIAVRYAKVGPDHEDGIHSLYETSLYGTSPWPMTVQYHAYWGRTHLGGWAAELQRMQRWDARDGQQHRPIDIDLYEQSSCAYPIIRGDALAGVLMVSSTQPGFFQHPSTWQTVRDYALLLNLAFAQSDFYPLSHIKLRVMPALSWQSAEMQKVYVPRMLIATRQYNLALQDAERQVRDELELEFEQVARSQDLQESVNSGKRDAR</sequence>
<keyword evidence="2" id="KW-1185">Reference proteome</keyword>
<dbReference type="RefSeq" id="WP_151758269.1">
    <property type="nucleotide sequence ID" value="NZ_BKZW01000002.1"/>
</dbReference>
<accession>A0A5J4KS88</accession>
<evidence type="ECO:0000313" key="2">
    <source>
        <dbReference type="Proteomes" id="UP000326912"/>
    </source>
</evidence>
<dbReference type="SUPFAM" id="SSF55781">
    <property type="entry name" value="GAF domain-like"/>
    <property type="match status" value="1"/>
</dbReference>
<evidence type="ECO:0008006" key="3">
    <source>
        <dbReference type="Google" id="ProtNLM"/>
    </source>
</evidence>